<dbReference type="AlphaFoldDB" id="B0C1U2"/>
<dbReference type="KEGG" id="amr:AM1_1069"/>
<keyword evidence="1" id="KW-0132">Cell division</keyword>
<comment type="function">
    <text evidence="4">Cell division protein that is part of the divisome complex and is recruited early to the Z-ring. Probably stimulates Z-ring formation, perhaps through the cross-linking of FtsZ protofilaments. Its function overlaps with FtsA.</text>
</comment>
<keyword evidence="2" id="KW-0717">Septation</keyword>
<dbReference type="InterPro" id="IPR007561">
    <property type="entry name" value="Cell_div_SepF/SepF-rel"/>
</dbReference>
<dbReference type="GO" id="GO:0000917">
    <property type="term" value="P:division septum assembly"/>
    <property type="evidence" value="ECO:0007669"/>
    <property type="project" value="UniProtKB-KW"/>
</dbReference>
<gene>
    <name evidence="5" type="ordered locus">AM1_1069</name>
</gene>
<dbReference type="OrthoDB" id="9815206at2"/>
<dbReference type="STRING" id="329726.AM1_1069"/>
<dbReference type="PANTHER" id="PTHR35798:SF1">
    <property type="entry name" value="CELL DIVISION PROTEIN SEPF"/>
    <property type="match status" value="1"/>
</dbReference>
<evidence type="ECO:0000256" key="2">
    <source>
        <dbReference type="ARBA" id="ARBA00023210"/>
    </source>
</evidence>
<reference evidence="5 6" key="1">
    <citation type="journal article" date="2008" name="Proc. Natl. Acad. Sci. U.S.A.">
        <title>Niche adaptation and genome expansion in the chlorophyll d-producing cyanobacterium Acaryochloris marina.</title>
        <authorList>
            <person name="Swingley W.D."/>
            <person name="Chen M."/>
            <person name="Cheung P.C."/>
            <person name="Conrad A.L."/>
            <person name="Dejesa L.C."/>
            <person name="Hao J."/>
            <person name="Honchak B.M."/>
            <person name="Karbach L.E."/>
            <person name="Kurdoglu A."/>
            <person name="Lahiri S."/>
            <person name="Mastrian S.D."/>
            <person name="Miyashita H."/>
            <person name="Page L."/>
            <person name="Ramakrishna P."/>
            <person name="Satoh S."/>
            <person name="Sattley W.M."/>
            <person name="Shimada Y."/>
            <person name="Taylor H.L."/>
            <person name="Tomo T."/>
            <person name="Tsuchiya T."/>
            <person name="Wang Z.T."/>
            <person name="Raymond J."/>
            <person name="Mimuro M."/>
            <person name="Blankenship R.E."/>
            <person name="Touchman J.W."/>
        </authorList>
    </citation>
    <scope>NUCLEOTIDE SEQUENCE [LARGE SCALE GENOMIC DNA]</scope>
    <source>
        <strain evidence="6">MBIC 11017</strain>
    </source>
</reference>
<protein>
    <recommendedName>
        <fullName evidence="7">Cell division protein SepF</fullName>
    </recommendedName>
</protein>
<sequence length="95" mass="10304">MDNIIPLFGTSQPEIKVVKPSSFEEAQQAVDHLKSGCLVMCNVSELPFKLAQRIIDFLSGSIDILSGDVVKVGSGVFLYSLTEIEVAGFQDQRSA</sequence>
<dbReference type="Proteomes" id="UP000000268">
    <property type="component" value="Chromosome"/>
</dbReference>
<name>B0C1U2_ACAM1</name>
<dbReference type="EMBL" id="CP000828">
    <property type="protein sequence ID" value="ABW26108.1"/>
    <property type="molecule type" value="Genomic_DNA"/>
</dbReference>
<dbReference type="RefSeq" id="WP_012161665.1">
    <property type="nucleotide sequence ID" value="NC_009925.1"/>
</dbReference>
<evidence type="ECO:0000256" key="4">
    <source>
        <dbReference type="ARBA" id="ARBA00044936"/>
    </source>
</evidence>
<dbReference type="Pfam" id="PF04472">
    <property type="entry name" value="SepF"/>
    <property type="match status" value="1"/>
</dbReference>
<dbReference type="Gene3D" id="3.30.110.150">
    <property type="entry name" value="SepF-like protein"/>
    <property type="match status" value="1"/>
</dbReference>
<keyword evidence="3" id="KW-0131">Cell cycle</keyword>
<evidence type="ECO:0008006" key="7">
    <source>
        <dbReference type="Google" id="ProtNLM"/>
    </source>
</evidence>
<organism evidence="5 6">
    <name type="scientific">Acaryochloris marina (strain MBIC 11017)</name>
    <dbReference type="NCBI Taxonomy" id="329726"/>
    <lineage>
        <taxon>Bacteria</taxon>
        <taxon>Bacillati</taxon>
        <taxon>Cyanobacteriota</taxon>
        <taxon>Cyanophyceae</taxon>
        <taxon>Acaryochloridales</taxon>
        <taxon>Acaryochloridaceae</taxon>
        <taxon>Acaryochloris</taxon>
    </lineage>
</organism>
<evidence type="ECO:0000313" key="5">
    <source>
        <dbReference type="EMBL" id="ABW26108.1"/>
    </source>
</evidence>
<dbReference type="InterPro" id="IPR023052">
    <property type="entry name" value="Cell_div_SepF"/>
</dbReference>
<accession>B0C1U2</accession>
<proteinExistence type="predicted"/>
<dbReference type="HOGENOM" id="CLU_078499_5_2_3"/>
<evidence type="ECO:0000313" key="6">
    <source>
        <dbReference type="Proteomes" id="UP000000268"/>
    </source>
</evidence>
<dbReference type="eggNOG" id="COG1799">
    <property type="taxonomic scope" value="Bacteria"/>
</dbReference>
<dbReference type="InterPro" id="IPR038594">
    <property type="entry name" value="SepF-like_sf"/>
</dbReference>
<evidence type="ECO:0000256" key="3">
    <source>
        <dbReference type="ARBA" id="ARBA00023306"/>
    </source>
</evidence>
<evidence type="ECO:0000256" key="1">
    <source>
        <dbReference type="ARBA" id="ARBA00022618"/>
    </source>
</evidence>
<keyword evidence="6" id="KW-1185">Reference proteome</keyword>
<dbReference type="PANTHER" id="PTHR35798">
    <property type="entry name" value="CELL DIVISION PROTEIN SEPF"/>
    <property type="match status" value="1"/>
</dbReference>